<dbReference type="NCBIfam" id="NF037997">
    <property type="entry name" value="Na_Pi_symport"/>
    <property type="match status" value="1"/>
</dbReference>
<feature type="transmembrane region" description="Helical" evidence="6">
    <location>
        <begin position="247"/>
        <end position="274"/>
    </location>
</feature>
<dbReference type="InterPro" id="IPR004633">
    <property type="entry name" value="NaPi_cotrn-rel/YqeW-like"/>
</dbReference>
<dbReference type="InterPro" id="IPR003841">
    <property type="entry name" value="Na/Pi_transpt"/>
</dbReference>
<organism evidence="7 8">
    <name type="scientific">Plebeiibacterium sediminum</name>
    <dbReference type="NCBI Taxonomy" id="2992112"/>
    <lineage>
        <taxon>Bacteria</taxon>
        <taxon>Pseudomonadati</taxon>
        <taxon>Bacteroidota</taxon>
        <taxon>Bacteroidia</taxon>
        <taxon>Marinilabiliales</taxon>
        <taxon>Marinilabiliaceae</taxon>
        <taxon>Plebeiibacterium</taxon>
    </lineage>
</organism>
<dbReference type="GO" id="GO:0044341">
    <property type="term" value="P:sodium-dependent phosphate transport"/>
    <property type="evidence" value="ECO:0007669"/>
    <property type="project" value="InterPro"/>
</dbReference>
<evidence type="ECO:0000256" key="4">
    <source>
        <dbReference type="ARBA" id="ARBA00022989"/>
    </source>
</evidence>
<keyword evidence="5 6" id="KW-0472">Membrane</keyword>
<dbReference type="InterPro" id="IPR038078">
    <property type="entry name" value="PhoU-like_sf"/>
</dbReference>
<sequence>MLYCRERAMTINWMILIYTVIGGLALFLFGMDVMTKALKDSAGKRLKYFLHQMTSTRWKGLMAGLSITAVIQSSSVTTVLAVGFVSAGVMTFKSTLGVILGADIGTTITAQIIAFKVTKIALLLVVLGYLFTVISGHKKNKELGKILFGLGLIFLGMNFMSEGMQPLKTYPPFIEIMHGLNNPLLGILIGTVFTAIIQSSSATTGVVIVLASQNLIASQGGIAIVIGANIGTCVTAFLSAIGKPRTAVQVAIAHILFKIIGALLWVWFISQLAFITEQITPNNLPRQIANAHTIFNVVNAALMIGFTGPIALLINKVFPAQTNEENDEIILLDQYYLQHTSMAIDLVDKELNKLFDKTNIVLKTALSVALTGTSFDLEKLRISDQIIDFQQKQILSYLQQLQQQEIDHKESGRIKNQMEITNILEAAADLITTDMVEAAEHRIEYQFNVSDDTKERFEDIYKQSIQTLQDAFQAYQTNNVEMAKDIISQKKAFKNNMIAIKERLVNRLSLKDTNRIAIIRFETELIELINRLYALARRIARLQMD</sequence>
<dbReference type="Pfam" id="PF02690">
    <property type="entry name" value="Na_Pi_cotrans"/>
    <property type="match status" value="2"/>
</dbReference>
<dbReference type="PANTHER" id="PTHR10010:SF46">
    <property type="entry name" value="SODIUM-DEPENDENT PHOSPHATE TRANSPORT PROTEIN 2B"/>
    <property type="match status" value="1"/>
</dbReference>
<dbReference type="Proteomes" id="UP001209229">
    <property type="component" value="Unassembled WGS sequence"/>
</dbReference>
<feature type="transmembrane region" description="Helical" evidence="6">
    <location>
        <begin position="184"/>
        <end position="210"/>
    </location>
</feature>
<keyword evidence="3 6" id="KW-0812">Transmembrane</keyword>
<evidence type="ECO:0000256" key="2">
    <source>
        <dbReference type="ARBA" id="ARBA00022475"/>
    </source>
</evidence>
<evidence type="ECO:0000256" key="5">
    <source>
        <dbReference type="ARBA" id="ARBA00023136"/>
    </source>
</evidence>
<proteinExistence type="predicted"/>
<dbReference type="SUPFAM" id="SSF109755">
    <property type="entry name" value="PhoU-like"/>
    <property type="match status" value="1"/>
</dbReference>
<name>A0AAE3SEB3_9BACT</name>
<comment type="caution">
    <text evidence="7">The sequence shown here is derived from an EMBL/GenBank/DDBJ whole genome shotgun (WGS) entry which is preliminary data.</text>
</comment>
<evidence type="ECO:0000256" key="6">
    <source>
        <dbReference type="SAM" id="Phobius"/>
    </source>
</evidence>
<gene>
    <name evidence="7" type="ORF">OM075_05130</name>
</gene>
<evidence type="ECO:0000256" key="3">
    <source>
        <dbReference type="ARBA" id="ARBA00022692"/>
    </source>
</evidence>
<feature type="transmembrane region" description="Helical" evidence="6">
    <location>
        <begin position="222"/>
        <end position="241"/>
    </location>
</feature>
<accession>A0AAE3SEB3</accession>
<evidence type="ECO:0000256" key="1">
    <source>
        <dbReference type="ARBA" id="ARBA00004651"/>
    </source>
</evidence>
<dbReference type="GO" id="GO:0005886">
    <property type="term" value="C:plasma membrane"/>
    <property type="evidence" value="ECO:0007669"/>
    <property type="project" value="UniProtKB-SubCell"/>
</dbReference>
<feature type="transmembrane region" description="Helical" evidence="6">
    <location>
        <begin position="15"/>
        <end position="38"/>
    </location>
</feature>
<evidence type="ECO:0000313" key="8">
    <source>
        <dbReference type="Proteomes" id="UP001209229"/>
    </source>
</evidence>
<feature type="transmembrane region" description="Helical" evidence="6">
    <location>
        <begin position="294"/>
        <end position="314"/>
    </location>
</feature>
<feature type="transmembrane region" description="Helical" evidence="6">
    <location>
        <begin position="146"/>
        <end position="164"/>
    </location>
</feature>
<feature type="transmembrane region" description="Helical" evidence="6">
    <location>
        <begin position="59"/>
        <end position="92"/>
    </location>
</feature>
<dbReference type="GO" id="GO:0005436">
    <property type="term" value="F:sodium:phosphate symporter activity"/>
    <property type="evidence" value="ECO:0007669"/>
    <property type="project" value="InterPro"/>
</dbReference>
<dbReference type="Gene3D" id="1.20.58.220">
    <property type="entry name" value="Phosphate transport system protein phou homolog 2, domain 2"/>
    <property type="match status" value="1"/>
</dbReference>
<dbReference type="AlphaFoldDB" id="A0AAE3SEB3"/>
<feature type="transmembrane region" description="Helical" evidence="6">
    <location>
        <begin position="112"/>
        <end position="134"/>
    </location>
</feature>
<evidence type="ECO:0000313" key="7">
    <source>
        <dbReference type="EMBL" id="MCW3785837.1"/>
    </source>
</evidence>
<keyword evidence="2" id="KW-1003">Cell membrane</keyword>
<keyword evidence="8" id="KW-1185">Reference proteome</keyword>
<reference evidence="7" key="1">
    <citation type="submission" date="2022-10" db="EMBL/GenBank/DDBJ databases">
        <authorList>
            <person name="Yu W.X."/>
        </authorList>
    </citation>
    <scope>NUCLEOTIDE SEQUENCE</scope>
    <source>
        <strain evidence="7">AAT</strain>
    </source>
</reference>
<keyword evidence="4 6" id="KW-1133">Transmembrane helix</keyword>
<dbReference type="NCBIfam" id="TIGR00704">
    <property type="entry name" value="NaPi_cotrn_rel"/>
    <property type="match status" value="1"/>
</dbReference>
<comment type="subcellular location">
    <subcellularLocation>
        <location evidence="1">Cell membrane</location>
        <topology evidence="1">Multi-pass membrane protein</topology>
    </subcellularLocation>
</comment>
<dbReference type="EMBL" id="JAPDPJ010000007">
    <property type="protein sequence ID" value="MCW3785837.1"/>
    <property type="molecule type" value="Genomic_DNA"/>
</dbReference>
<dbReference type="PANTHER" id="PTHR10010">
    <property type="entry name" value="SOLUTE CARRIER FAMILY 34 SODIUM PHOSPHATE , MEMBER 2-RELATED"/>
    <property type="match status" value="1"/>
</dbReference>
<protein>
    <submittedName>
        <fullName evidence="7">Na/Pi cotransporter family protein</fullName>
    </submittedName>
</protein>